<dbReference type="PROSITE" id="PS51096">
    <property type="entry name" value="PTS_EIIA_TYPE_4"/>
    <property type="match status" value="1"/>
</dbReference>
<organism evidence="3">
    <name type="scientific">bioreactor metagenome</name>
    <dbReference type="NCBI Taxonomy" id="1076179"/>
    <lineage>
        <taxon>unclassified sequences</taxon>
        <taxon>metagenomes</taxon>
        <taxon>ecological metagenomes</taxon>
    </lineage>
</organism>
<sequence>MPNGEIGTDAVRISRAIAEADTGDGVVVLADLGSAVLSTETAMEFLTEEAQSRVRIADAPIVEGAVSAAIQATIGSPLEKVADAAERAHTLHKL</sequence>
<dbReference type="SUPFAM" id="SSF53062">
    <property type="entry name" value="PTS system fructose IIA component-like"/>
    <property type="match status" value="1"/>
</dbReference>
<accession>A0A645ISQ7</accession>
<dbReference type="GO" id="GO:0016787">
    <property type="term" value="F:hydrolase activity"/>
    <property type="evidence" value="ECO:0007669"/>
    <property type="project" value="UniProtKB-KW"/>
</dbReference>
<comment type="caution">
    <text evidence="3">The sequence shown here is derived from an EMBL/GenBank/DDBJ whole genome shotgun (WGS) entry which is preliminary data.</text>
</comment>
<dbReference type="EC" id="3.5.1.-" evidence="3"/>
<evidence type="ECO:0000256" key="1">
    <source>
        <dbReference type="ARBA" id="ARBA00022679"/>
    </source>
</evidence>
<feature type="domain" description="PTS EIIA type-4" evidence="2">
    <location>
        <begin position="1"/>
        <end position="94"/>
    </location>
</feature>
<dbReference type="PANTHER" id="PTHR38594:SF1">
    <property type="entry name" value="PEP-DEPENDENT DIHYDROXYACETONE KINASE, PHOSPHORYL DONOR SUBUNIT DHAM"/>
    <property type="match status" value="1"/>
</dbReference>
<dbReference type="GO" id="GO:0019563">
    <property type="term" value="P:glycerol catabolic process"/>
    <property type="evidence" value="ECO:0007669"/>
    <property type="project" value="InterPro"/>
</dbReference>
<dbReference type="EMBL" id="VSSQ01122102">
    <property type="protein sequence ID" value="MPN54156.1"/>
    <property type="molecule type" value="Genomic_DNA"/>
</dbReference>
<evidence type="ECO:0000313" key="3">
    <source>
        <dbReference type="EMBL" id="MPN54156.1"/>
    </source>
</evidence>
<dbReference type="PANTHER" id="PTHR38594">
    <property type="entry name" value="PEP-DEPENDENT DIHYDROXYACETONE KINASE, PHOSPHORYL DONOR SUBUNIT DHAM"/>
    <property type="match status" value="1"/>
</dbReference>
<proteinExistence type="predicted"/>
<dbReference type="GO" id="GO:0009401">
    <property type="term" value="P:phosphoenolpyruvate-dependent sugar phosphotransferase system"/>
    <property type="evidence" value="ECO:0007669"/>
    <property type="project" value="InterPro"/>
</dbReference>
<gene>
    <name evidence="3" type="primary">dhaM_3</name>
    <name evidence="3" type="ORF">SDC9_201825</name>
</gene>
<dbReference type="Pfam" id="PF03610">
    <property type="entry name" value="EIIA-man"/>
    <property type="match status" value="1"/>
</dbReference>
<dbReference type="GO" id="GO:0016020">
    <property type="term" value="C:membrane"/>
    <property type="evidence" value="ECO:0007669"/>
    <property type="project" value="InterPro"/>
</dbReference>
<keyword evidence="1" id="KW-0808">Transferase</keyword>
<dbReference type="InterPro" id="IPR039643">
    <property type="entry name" value="DhaM"/>
</dbReference>
<name>A0A645ISQ7_9ZZZZ</name>
<dbReference type="GO" id="GO:0047324">
    <property type="term" value="F:phosphoenolpyruvate-glycerone phosphotransferase activity"/>
    <property type="evidence" value="ECO:0007669"/>
    <property type="project" value="InterPro"/>
</dbReference>
<protein>
    <submittedName>
        <fullName evidence="3">Protein-lysine deacetylase</fullName>
        <ecNumber evidence="3">3.5.1.-</ecNumber>
    </submittedName>
</protein>
<reference evidence="3" key="1">
    <citation type="submission" date="2019-08" db="EMBL/GenBank/DDBJ databases">
        <authorList>
            <person name="Kucharzyk K."/>
            <person name="Murdoch R.W."/>
            <person name="Higgins S."/>
            <person name="Loffler F."/>
        </authorList>
    </citation>
    <scope>NUCLEOTIDE SEQUENCE</scope>
</reference>
<evidence type="ECO:0000259" key="2">
    <source>
        <dbReference type="PROSITE" id="PS51096"/>
    </source>
</evidence>
<keyword evidence="3" id="KW-0378">Hydrolase</keyword>
<dbReference type="Gene3D" id="3.40.50.510">
    <property type="entry name" value="Phosphotransferase system, mannose-type IIA component"/>
    <property type="match status" value="1"/>
</dbReference>
<dbReference type="InterPro" id="IPR036662">
    <property type="entry name" value="PTS_EIIA_man-typ_sf"/>
</dbReference>
<dbReference type="InterPro" id="IPR004701">
    <property type="entry name" value="PTS_EIIA_man-typ"/>
</dbReference>
<dbReference type="AlphaFoldDB" id="A0A645ISQ7"/>